<feature type="non-terminal residue" evidence="1">
    <location>
        <position position="476"/>
    </location>
</feature>
<proteinExistence type="predicted"/>
<gene>
    <name evidence="1" type="ORF">LCGC14_2301830</name>
</gene>
<evidence type="ECO:0000313" key="1">
    <source>
        <dbReference type="EMBL" id="KKL50805.1"/>
    </source>
</evidence>
<name>A0A0F9F0P9_9ZZZZ</name>
<reference evidence="1" key="1">
    <citation type="journal article" date="2015" name="Nature">
        <title>Complex archaea that bridge the gap between prokaryotes and eukaryotes.</title>
        <authorList>
            <person name="Spang A."/>
            <person name="Saw J.H."/>
            <person name="Jorgensen S.L."/>
            <person name="Zaremba-Niedzwiedzka K."/>
            <person name="Martijn J."/>
            <person name="Lind A.E."/>
            <person name="van Eijk R."/>
            <person name="Schleper C."/>
            <person name="Guy L."/>
            <person name="Ettema T.J."/>
        </authorList>
    </citation>
    <scope>NUCLEOTIDE SEQUENCE</scope>
</reference>
<comment type="caution">
    <text evidence="1">The sequence shown here is derived from an EMBL/GenBank/DDBJ whole genome shotgun (WGS) entry which is preliminary data.</text>
</comment>
<dbReference type="EMBL" id="LAZR01032465">
    <property type="protein sequence ID" value="KKL50805.1"/>
    <property type="molecule type" value="Genomic_DNA"/>
</dbReference>
<protein>
    <submittedName>
        <fullName evidence="1">Uncharacterized protein</fullName>
    </submittedName>
</protein>
<dbReference type="AlphaFoldDB" id="A0A0F9F0P9"/>
<organism evidence="1">
    <name type="scientific">marine sediment metagenome</name>
    <dbReference type="NCBI Taxonomy" id="412755"/>
    <lineage>
        <taxon>unclassified sequences</taxon>
        <taxon>metagenomes</taxon>
        <taxon>ecological metagenomes</taxon>
    </lineage>
</organism>
<accession>A0A0F9F0P9</accession>
<sequence length="476" mass="52516">MENWLVTILVIAGLLVGGIGGAAWFPTTVTVTKEVEVIKEVLVEVPAECEEAEAVECAEGTTLVSDGSIIGGALEEFLTSPTINQLEEIPEEIWLRQAKIMGVETADQVKQKHYATLLEDTVGRGIQKAVLDSQEAIVKSSIAGQFIIGKLNPYVAAMRQVISMFTLNNPGFVFLNIVNNFAQYMWSAGRNPIRATNIAARSLFLETGSAFPGGGAYPTYFKNILAKTNLTPLDVENYVTRSSSLKDLLGAPGLRGLDEFTPVEIVEQLTKQATQPVKSVFAKARFKDRLLNMVHVASRVDQAFRRSTFMNSIANQQAYGTSPSWLAKTLIPDIHAQFRKLGRTEEEARRAEGVFVDTLKRWFNDDLQLQANETAEQGLTRILNNSISEIEKGSLVGTVSAVDIADQYLISKGFSDARGRQMLLKDLHAPISEVSEILAKTDLEDLTFLKDRLQAISQPYFNEHYMATRLANVPNI</sequence>